<keyword evidence="3" id="KW-1185">Reference proteome</keyword>
<proteinExistence type="predicted"/>
<feature type="region of interest" description="Disordered" evidence="1">
    <location>
        <begin position="74"/>
        <end position="100"/>
    </location>
</feature>
<protein>
    <submittedName>
        <fullName evidence="2">Uncharacterized protein</fullName>
    </submittedName>
</protein>
<dbReference type="EMBL" id="OZ034818">
    <property type="protein sequence ID" value="CAL1388988.1"/>
    <property type="molecule type" value="Genomic_DNA"/>
</dbReference>
<feature type="compositionally biased region" description="Basic and acidic residues" evidence="1">
    <location>
        <begin position="27"/>
        <end position="48"/>
    </location>
</feature>
<dbReference type="Proteomes" id="UP001497516">
    <property type="component" value="Chromosome 5"/>
</dbReference>
<dbReference type="AlphaFoldDB" id="A0AAV2ETQ0"/>
<name>A0AAV2ETQ0_9ROSI</name>
<evidence type="ECO:0000313" key="2">
    <source>
        <dbReference type="EMBL" id="CAL1388988.1"/>
    </source>
</evidence>
<feature type="region of interest" description="Disordered" evidence="1">
    <location>
        <begin position="1"/>
        <end position="48"/>
    </location>
</feature>
<gene>
    <name evidence="2" type="ORF">LTRI10_LOCUS29879</name>
</gene>
<reference evidence="2 3" key="1">
    <citation type="submission" date="2024-04" db="EMBL/GenBank/DDBJ databases">
        <authorList>
            <person name="Fracassetti M."/>
        </authorList>
    </citation>
    <scope>NUCLEOTIDE SEQUENCE [LARGE SCALE GENOMIC DNA]</scope>
</reference>
<evidence type="ECO:0000256" key="1">
    <source>
        <dbReference type="SAM" id="MobiDB-lite"/>
    </source>
</evidence>
<sequence>MAEAEEEISADVGPGGEAKATVQEGDVVLRVERGKSPSPLEPRREKMESFMTMPLVRGSTELLATILEQTVEAPPLTVPLEEDMRFEAPTSAEEMTDDGA</sequence>
<evidence type="ECO:0000313" key="3">
    <source>
        <dbReference type="Proteomes" id="UP001497516"/>
    </source>
</evidence>
<organism evidence="2 3">
    <name type="scientific">Linum trigynum</name>
    <dbReference type="NCBI Taxonomy" id="586398"/>
    <lineage>
        <taxon>Eukaryota</taxon>
        <taxon>Viridiplantae</taxon>
        <taxon>Streptophyta</taxon>
        <taxon>Embryophyta</taxon>
        <taxon>Tracheophyta</taxon>
        <taxon>Spermatophyta</taxon>
        <taxon>Magnoliopsida</taxon>
        <taxon>eudicotyledons</taxon>
        <taxon>Gunneridae</taxon>
        <taxon>Pentapetalae</taxon>
        <taxon>rosids</taxon>
        <taxon>fabids</taxon>
        <taxon>Malpighiales</taxon>
        <taxon>Linaceae</taxon>
        <taxon>Linum</taxon>
    </lineage>
</organism>
<accession>A0AAV2ETQ0</accession>